<keyword evidence="2" id="KW-1185">Reference proteome</keyword>
<name>A0A1J1HZ03_9DIPT</name>
<evidence type="ECO:0000313" key="1">
    <source>
        <dbReference type="EMBL" id="CRK93187.1"/>
    </source>
</evidence>
<organism evidence="1 2">
    <name type="scientific">Clunio marinus</name>
    <dbReference type="NCBI Taxonomy" id="568069"/>
    <lineage>
        <taxon>Eukaryota</taxon>
        <taxon>Metazoa</taxon>
        <taxon>Ecdysozoa</taxon>
        <taxon>Arthropoda</taxon>
        <taxon>Hexapoda</taxon>
        <taxon>Insecta</taxon>
        <taxon>Pterygota</taxon>
        <taxon>Neoptera</taxon>
        <taxon>Endopterygota</taxon>
        <taxon>Diptera</taxon>
        <taxon>Nematocera</taxon>
        <taxon>Chironomoidea</taxon>
        <taxon>Chironomidae</taxon>
        <taxon>Clunio</taxon>
    </lineage>
</organism>
<evidence type="ECO:0000313" key="2">
    <source>
        <dbReference type="Proteomes" id="UP000183832"/>
    </source>
</evidence>
<sequence>MTSLLHKNLVVNELFHIKHQSSSDEIQGAKQDGVFYPYILNRFSVLSEQFSRHYESESGVEKEISQRCN</sequence>
<proteinExistence type="predicted"/>
<reference evidence="1 2" key="1">
    <citation type="submission" date="2015-04" db="EMBL/GenBank/DDBJ databases">
        <authorList>
            <person name="Syromyatnikov M.Y."/>
            <person name="Popov V.N."/>
        </authorList>
    </citation>
    <scope>NUCLEOTIDE SEQUENCE [LARGE SCALE GENOMIC DNA]</scope>
</reference>
<gene>
    <name evidence="1" type="ORF">CLUMA_CG006731</name>
</gene>
<dbReference type="Proteomes" id="UP000183832">
    <property type="component" value="Unassembled WGS sequence"/>
</dbReference>
<dbReference type="AlphaFoldDB" id="A0A1J1HZ03"/>
<protein>
    <submittedName>
        <fullName evidence="1">CLUMA_CG006731, isoform A</fullName>
    </submittedName>
</protein>
<accession>A0A1J1HZ03</accession>
<dbReference type="EMBL" id="CVRI01000037">
    <property type="protein sequence ID" value="CRK93187.1"/>
    <property type="molecule type" value="Genomic_DNA"/>
</dbReference>